<organism evidence="2 3">
    <name type="scientific">Platanthera guangdongensis</name>
    <dbReference type="NCBI Taxonomy" id="2320717"/>
    <lineage>
        <taxon>Eukaryota</taxon>
        <taxon>Viridiplantae</taxon>
        <taxon>Streptophyta</taxon>
        <taxon>Embryophyta</taxon>
        <taxon>Tracheophyta</taxon>
        <taxon>Spermatophyta</taxon>
        <taxon>Magnoliopsida</taxon>
        <taxon>Liliopsida</taxon>
        <taxon>Asparagales</taxon>
        <taxon>Orchidaceae</taxon>
        <taxon>Orchidoideae</taxon>
        <taxon>Orchideae</taxon>
        <taxon>Orchidinae</taxon>
        <taxon>Platanthera</taxon>
    </lineage>
</organism>
<protein>
    <submittedName>
        <fullName evidence="2">Uncharacterized protein</fullName>
    </submittedName>
</protein>
<evidence type="ECO:0000256" key="1">
    <source>
        <dbReference type="SAM" id="MobiDB-lite"/>
    </source>
</evidence>
<gene>
    <name evidence="2" type="ORF">KSP40_PGU021569</name>
</gene>
<evidence type="ECO:0000313" key="2">
    <source>
        <dbReference type="EMBL" id="KAK8970489.1"/>
    </source>
</evidence>
<dbReference type="InterPro" id="IPR012442">
    <property type="entry name" value="DUF1645_plant"/>
</dbReference>
<dbReference type="Proteomes" id="UP001412067">
    <property type="component" value="Unassembled WGS sequence"/>
</dbReference>
<accession>A0ABR2N3D2</accession>
<name>A0ABR2N3D2_9ASPA</name>
<evidence type="ECO:0000313" key="3">
    <source>
        <dbReference type="Proteomes" id="UP001412067"/>
    </source>
</evidence>
<proteinExistence type="predicted"/>
<feature type="region of interest" description="Disordered" evidence="1">
    <location>
        <begin position="1"/>
        <end position="31"/>
    </location>
</feature>
<dbReference type="Pfam" id="PF07816">
    <property type="entry name" value="DUF1645"/>
    <property type="match status" value="1"/>
</dbReference>
<keyword evidence="3" id="KW-1185">Reference proteome</keyword>
<sequence length="168" mass="18647">MDMTSRRKKAEEESRCQSFSSSERAWGGSARRGVITDTSSHEIHYTVNRAAAEEQRKKTSSGVRLTPTIRPRGYSAIRGPTGQVLNTLIEEEQAPAIVTDMVQNIFAEEQIVSNDNAEVEGDIHFELPTQDTVYNIDSFESNKGNVTADLRGSIHTTHDSAHFKGTHL</sequence>
<feature type="region of interest" description="Disordered" evidence="1">
    <location>
        <begin position="52"/>
        <end position="77"/>
    </location>
</feature>
<reference evidence="2 3" key="1">
    <citation type="journal article" date="2022" name="Nat. Plants">
        <title>Genomes of leafy and leafless Platanthera orchids illuminate the evolution of mycoheterotrophy.</title>
        <authorList>
            <person name="Li M.H."/>
            <person name="Liu K.W."/>
            <person name="Li Z."/>
            <person name="Lu H.C."/>
            <person name="Ye Q.L."/>
            <person name="Zhang D."/>
            <person name="Wang J.Y."/>
            <person name="Li Y.F."/>
            <person name="Zhong Z.M."/>
            <person name="Liu X."/>
            <person name="Yu X."/>
            <person name="Liu D.K."/>
            <person name="Tu X.D."/>
            <person name="Liu B."/>
            <person name="Hao Y."/>
            <person name="Liao X.Y."/>
            <person name="Jiang Y.T."/>
            <person name="Sun W.H."/>
            <person name="Chen J."/>
            <person name="Chen Y.Q."/>
            <person name="Ai Y."/>
            <person name="Zhai J.W."/>
            <person name="Wu S.S."/>
            <person name="Zhou Z."/>
            <person name="Hsiao Y.Y."/>
            <person name="Wu W.L."/>
            <person name="Chen Y.Y."/>
            <person name="Lin Y.F."/>
            <person name="Hsu J.L."/>
            <person name="Li C.Y."/>
            <person name="Wang Z.W."/>
            <person name="Zhao X."/>
            <person name="Zhong W.Y."/>
            <person name="Ma X.K."/>
            <person name="Ma L."/>
            <person name="Huang J."/>
            <person name="Chen G.Z."/>
            <person name="Huang M.Z."/>
            <person name="Huang L."/>
            <person name="Peng D.H."/>
            <person name="Luo Y.B."/>
            <person name="Zou S.Q."/>
            <person name="Chen S.P."/>
            <person name="Lan S."/>
            <person name="Tsai W.C."/>
            <person name="Van de Peer Y."/>
            <person name="Liu Z.J."/>
        </authorList>
    </citation>
    <scope>NUCLEOTIDE SEQUENCE [LARGE SCALE GENOMIC DNA]</scope>
    <source>
        <strain evidence="2">Lor288</strain>
    </source>
</reference>
<dbReference type="EMBL" id="JBBWWR010000002">
    <property type="protein sequence ID" value="KAK8970489.1"/>
    <property type="molecule type" value="Genomic_DNA"/>
</dbReference>
<comment type="caution">
    <text evidence="2">The sequence shown here is derived from an EMBL/GenBank/DDBJ whole genome shotgun (WGS) entry which is preliminary data.</text>
</comment>